<name>A0ABS9BM51_9BACT</name>
<comment type="caution">
    <text evidence="1">The sequence shown here is derived from an EMBL/GenBank/DDBJ whole genome shotgun (WGS) entry which is preliminary data.</text>
</comment>
<evidence type="ECO:0000313" key="1">
    <source>
        <dbReference type="EMBL" id="MCF1716705.1"/>
    </source>
</evidence>
<dbReference type="RefSeq" id="WP_234868087.1">
    <property type="nucleotide sequence ID" value="NZ_JAKEVY010000005.1"/>
</dbReference>
<organism evidence="1 2">
    <name type="scientific">Flavihumibacter fluminis</name>
    <dbReference type="NCBI Taxonomy" id="2909236"/>
    <lineage>
        <taxon>Bacteria</taxon>
        <taxon>Pseudomonadati</taxon>
        <taxon>Bacteroidota</taxon>
        <taxon>Chitinophagia</taxon>
        <taxon>Chitinophagales</taxon>
        <taxon>Chitinophagaceae</taxon>
        <taxon>Flavihumibacter</taxon>
    </lineage>
</organism>
<evidence type="ECO:0000313" key="2">
    <source>
        <dbReference type="Proteomes" id="UP001200145"/>
    </source>
</evidence>
<dbReference type="Proteomes" id="UP001200145">
    <property type="component" value="Unassembled WGS sequence"/>
</dbReference>
<sequence>MKRDFQLFINYAKENISENNRIQIEQEYAREIVEGYQEALFKITQTYGTIGNIVYSTNSKLKIITKNNRIIFFNLEGKEIRNFPENKETTNDTTYQFSDQIKMNDLKKKFKEDYKAALVEEELFIDTIAVGIKCGHYPGETTKEQTQILKWVQAKDSISLFQWLQSVNSEKQVYAVKGLYYLSLKGITISEEKKRIVEKIRRKKGTIYTCIPCDASKSPIQEVLKPFMF</sequence>
<keyword evidence="2" id="KW-1185">Reference proteome</keyword>
<protein>
    <submittedName>
        <fullName evidence="1">Uncharacterized protein</fullName>
    </submittedName>
</protein>
<proteinExistence type="predicted"/>
<accession>A0ABS9BM51</accession>
<reference evidence="1 2" key="1">
    <citation type="submission" date="2022-01" db="EMBL/GenBank/DDBJ databases">
        <title>Flavihumibacter sp. nov., isolated from sediment of a river.</title>
        <authorList>
            <person name="Liu H."/>
        </authorList>
    </citation>
    <scope>NUCLEOTIDE SEQUENCE [LARGE SCALE GENOMIC DNA]</scope>
    <source>
        <strain evidence="1 2">RY-1</strain>
    </source>
</reference>
<gene>
    <name evidence="1" type="ORF">L0U88_18835</name>
</gene>
<dbReference type="EMBL" id="JAKEVY010000005">
    <property type="protein sequence ID" value="MCF1716705.1"/>
    <property type="molecule type" value="Genomic_DNA"/>
</dbReference>